<reference evidence="1" key="1">
    <citation type="submission" date="2014-09" db="EMBL/GenBank/DDBJ databases">
        <authorList>
            <person name="Magalhaes I.L.F."/>
            <person name="Oliveira U."/>
            <person name="Santos F.R."/>
            <person name="Vidigal T.H.D.A."/>
            <person name="Brescovit A.D."/>
            <person name="Santos A.J."/>
        </authorList>
    </citation>
    <scope>NUCLEOTIDE SEQUENCE</scope>
    <source>
        <tissue evidence="1">Shoot tissue taken approximately 20 cm above the soil surface</tissue>
    </source>
</reference>
<organism evidence="1">
    <name type="scientific">Arundo donax</name>
    <name type="common">Giant reed</name>
    <name type="synonym">Donax arundinaceus</name>
    <dbReference type="NCBI Taxonomy" id="35708"/>
    <lineage>
        <taxon>Eukaryota</taxon>
        <taxon>Viridiplantae</taxon>
        <taxon>Streptophyta</taxon>
        <taxon>Embryophyta</taxon>
        <taxon>Tracheophyta</taxon>
        <taxon>Spermatophyta</taxon>
        <taxon>Magnoliopsida</taxon>
        <taxon>Liliopsida</taxon>
        <taxon>Poales</taxon>
        <taxon>Poaceae</taxon>
        <taxon>PACMAD clade</taxon>
        <taxon>Arundinoideae</taxon>
        <taxon>Arundineae</taxon>
        <taxon>Arundo</taxon>
    </lineage>
</organism>
<evidence type="ECO:0000313" key="1">
    <source>
        <dbReference type="EMBL" id="JAD43617.1"/>
    </source>
</evidence>
<proteinExistence type="predicted"/>
<dbReference type="EMBL" id="GBRH01254278">
    <property type="protein sequence ID" value="JAD43617.1"/>
    <property type="molecule type" value="Transcribed_RNA"/>
</dbReference>
<name>A0A0A9A9C0_ARUDO</name>
<dbReference type="AlphaFoldDB" id="A0A0A9A9C0"/>
<reference evidence="1" key="2">
    <citation type="journal article" date="2015" name="Data Brief">
        <title>Shoot transcriptome of the giant reed, Arundo donax.</title>
        <authorList>
            <person name="Barrero R.A."/>
            <person name="Guerrero F.D."/>
            <person name="Moolhuijzen P."/>
            <person name="Goolsby J.A."/>
            <person name="Tidwell J."/>
            <person name="Bellgard S.E."/>
            <person name="Bellgard M.I."/>
        </authorList>
    </citation>
    <scope>NUCLEOTIDE SEQUENCE</scope>
    <source>
        <tissue evidence="1">Shoot tissue taken approximately 20 cm above the soil surface</tissue>
    </source>
</reference>
<accession>A0A0A9A9C0</accession>
<protein>
    <submittedName>
        <fullName evidence="1">Uncharacterized protein</fullName>
    </submittedName>
</protein>
<sequence>MAFLIVFEKLWNKVGMSRINGTQESGAIEPNLRW</sequence>